<dbReference type="Gene3D" id="3.40.50.2000">
    <property type="entry name" value="Glycogen Phosphorylase B"/>
    <property type="match status" value="1"/>
</dbReference>
<gene>
    <name evidence="2" type="ORF">FEV09_16735</name>
</gene>
<dbReference type="SUPFAM" id="SSF53756">
    <property type="entry name" value="UDP-Glycosyltransferase/glycogen phosphorylase"/>
    <property type="match status" value="1"/>
</dbReference>
<evidence type="ECO:0000313" key="3">
    <source>
        <dbReference type="Proteomes" id="UP001152872"/>
    </source>
</evidence>
<evidence type="ECO:0000259" key="1">
    <source>
        <dbReference type="Pfam" id="PF00534"/>
    </source>
</evidence>
<reference evidence="2" key="1">
    <citation type="submission" date="2019-05" db="EMBL/GenBank/DDBJ databases">
        <title>Whole genome sequencing of Pseudanabaena catenata USMAC16.</title>
        <authorList>
            <person name="Khan Z."/>
            <person name="Omar W.M."/>
            <person name="Convey P."/>
            <person name="Merican F."/>
            <person name="Najimudin N."/>
        </authorList>
    </citation>
    <scope>NUCLEOTIDE SEQUENCE</scope>
    <source>
        <strain evidence="2">USMAC16</strain>
    </source>
</reference>
<dbReference type="AlphaFoldDB" id="A0A9X4MHD3"/>
<dbReference type="EC" id="2.4.-.-" evidence="2"/>
<dbReference type="Pfam" id="PF00534">
    <property type="entry name" value="Glycos_transf_1"/>
    <property type="match status" value="1"/>
</dbReference>
<dbReference type="GO" id="GO:0016757">
    <property type="term" value="F:glycosyltransferase activity"/>
    <property type="evidence" value="ECO:0007669"/>
    <property type="project" value="UniProtKB-KW"/>
</dbReference>
<comment type="caution">
    <text evidence="2">The sequence shown here is derived from an EMBL/GenBank/DDBJ whole genome shotgun (WGS) entry which is preliminary data.</text>
</comment>
<feature type="domain" description="Glycosyl transferase family 1" evidence="1">
    <location>
        <begin position="219"/>
        <end position="372"/>
    </location>
</feature>
<accession>A0A9X4MHD3</accession>
<dbReference type="Proteomes" id="UP001152872">
    <property type="component" value="Unassembled WGS sequence"/>
</dbReference>
<dbReference type="RefSeq" id="WP_009628358.1">
    <property type="nucleotide sequence ID" value="NZ_VBTY01000160.1"/>
</dbReference>
<keyword evidence="3" id="KW-1185">Reference proteome</keyword>
<evidence type="ECO:0000313" key="2">
    <source>
        <dbReference type="EMBL" id="MDG3496194.1"/>
    </source>
</evidence>
<organism evidence="2 3">
    <name type="scientific">Pseudanabaena catenata USMAC16</name>
    <dbReference type="NCBI Taxonomy" id="1855837"/>
    <lineage>
        <taxon>Bacteria</taxon>
        <taxon>Bacillati</taxon>
        <taxon>Cyanobacteriota</taxon>
        <taxon>Cyanophyceae</taxon>
        <taxon>Pseudanabaenales</taxon>
        <taxon>Pseudanabaenaceae</taxon>
        <taxon>Pseudanabaena</taxon>
    </lineage>
</organism>
<proteinExistence type="predicted"/>
<keyword evidence="2" id="KW-0328">Glycosyltransferase</keyword>
<protein>
    <submittedName>
        <fullName evidence="2">Glycosyltransferase</fullName>
        <ecNumber evidence="2">2.4.-.-</ecNumber>
    </submittedName>
</protein>
<dbReference type="EMBL" id="VBTY01000160">
    <property type="protein sequence ID" value="MDG3496194.1"/>
    <property type="molecule type" value="Genomic_DNA"/>
</dbReference>
<dbReference type="InterPro" id="IPR001296">
    <property type="entry name" value="Glyco_trans_1"/>
</dbReference>
<keyword evidence="2" id="KW-0808">Transferase</keyword>
<sequence>MKLILLIDISTWKGHHRIYFQKVLLALLQQGFYVYASCEDNVNLNKWIRELNLQNCQVLDSNLSLIDKSIFKILSFIDSICLKLYPNTYVQYASIVSLLYTKNLLKQIGQQTPIFFTHADSAIPSVPSWFAKLLLPTQWLALYIQPSFQAQISWGKRKSRQRFLAEQLFSLPSCKGVLLLHPVYTRFFRLRFQQDKFFLLPEIVDVAVNPSSKIADRIKVLANNRKIISITGSLLPKRNLELFLQSVQKLNPNKYFILVIGHLNPPNYTEEELKRINELASNLFNNSYIRFDYYIEKEEEFNQLLEISDVIYLQYLNHSHSSNILAKCIKLKKPVIVGSGYIMQKIINAYNWQSIVPEKVEQISESIINLINHFEVDKVKYELFLMDYSEERFNLAIQKSTKMLI</sequence>
<name>A0A9X4MHD3_9CYAN</name>